<gene>
    <name evidence="1" type="ORF">DILT_LOCUS18162</name>
</gene>
<proteinExistence type="predicted"/>
<sequence length="120" mass="13765">MRALETLSQLIWCYPNSEMDGPSYDLAVVTVTKKTEKLYCVSGVPVNCRLSDTVEHSLDEDIKERQLLFLFLFPGEFYAREESVEQVITVFQYGFLDDNKHVFNVTTLKSRLILGKSSAF</sequence>
<dbReference type="AlphaFoldDB" id="A0A3P7NSH0"/>
<evidence type="ECO:0000313" key="2">
    <source>
        <dbReference type="Proteomes" id="UP000281553"/>
    </source>
</evidence>
<evidence type="ECO:0000313" key="1">
    <source>
        <dbReference type="EMBL" id="VDN40173.1"/>
    </source>
</evidence>
<keyword evidence="2" id="KW-1185">Reference proteome</keyword>
<organism evidence="1 2">
    <name type="scientific">Dibothriocephalus latus</name>
    <name type="common">Fish tapeworm</name>
    <name type="synonym">Diphyllobothrium latum</name>
    <dbReference type="NCBI Taxonomy" id="60516"/>
    <lineage>
        <taxon>Eukaryota</taxon>
        <taxon>Metazoa</taxon>
        <taxon>Spiralia</taxon>
        <taxon>Lophotrochozoa</taxon>
        <taxon>Platyhelminthes</taxon>
        <taxon>Cestoda</taxon>
        <taxon>Eucestoda</taxon>
        <taxon>Diphyllobothriidea</taxon>
        <taxon>Diphyllobothriidae</taxon>
        <taxon>Dibothriocephalus</taxon>
    </lineage>
</organism>
<name>A0A3P7NSH0_DIBLA</name>
<dbReference type="Proteomes" id="UP000281553">
    <property type="component" value="Unassembled WGS sequence"/>
</dbReference>
<protein>
    <submittedName>
        <fullName evidence="1">Uncharacterized protein</fullName>
    </submittedName>
</protein>
<dbReference type="EMBL" id="UYRU01097847">
    <property type="protein sequence ID" value="VDN40173.1"/>
    <property type="molecule type" value="Genomic_DNA"/>
</dbReference>
<reference evidence="1 2" key="1">
    <citation type="submission" date="2018-11" db="EMBL/GenBank/DDBJ databases">
        <authorList>
            <consortium name="Pathogen Informatics"/>
        </authorList>
    </citation>
    <scope>NUCLEOTIDE SEQUENCE [LARGE SCALE GENOMIC DNA]</scope>
</reference>
<accession>A0A3P7NSH0</accession>